<accession>A0A319EDJ3</accession>
<reference evidence="2 3" key="1">
    <citation type="submission" date="2018-02" db="EMBL/GenBank/DDBJ databases">
        <title>The genomes of Aspergillus section Nigri reveals drivers in fungal speciation.</title>
        <authorList>
            <consortium name="DOE Joint Genome Institute"/>
            <person name="Vesth T.C."/>
            <person name="Nybo J."/>
            <person name="Theobald S."/>
            <person name="Brandl J."/>
            <person name="Frisvad J.C."/>
            <person name="Nielsen K.F."/>
            <person name="Lyhne E.K."/>
            <person name="Kogle M.E."/>
            <person name="Kuo A."/>
            <person name="Riley R."/>
            <person name="Clum A."/>
            <person name="Nolan M."/>
            <person name="Lipzen A."/>
            <person name="Salamov A."/>
            <person name="Henrissat B."/>
            <person name="Wiebenga A."/>
            <person name="De vries R.P."/>
            <person name="Grigoriev I.V."/>
            <person name="Mortensen U.H."/>
            <person name="Andersen M.R."/>
            <person name="Baker S.E."/>
        </authorList>
    </citation>
    <scope>NUCLEOTIDE SEQUENCE [LARGE SCALE GENOMIC DNA]</scope>
    <source>
        <strain evidence="2 3">CBS 121057</strain>
    </source>
</reference>
<dbReference type="EMBL" id="KZ826367">
    <property type="protein sequence ID" value="PYI04568.1"/>
    <property type="molecule type" value="Genomic_DNA"/>
</dbReference>
<evidence type="ECO:0000313" key="2">
    <source>
        <dbReference type="EMBL" id="PYI04568.1"/>
    </source>
</evidence>
<keyword evidence="3" id="KW-1185">Reference proteome</keyword>
<gene>
    <name evidence="2" type="ORF">BO78DRAFT_169142</name>
</gene>
<feature type="region of interest" description="Disordered" evidence="1">
    <location>
        <begin position="1"/>
        <end position="21"/>
    </location>
</feature>
<dbReference type="AlphaFoldDB" id="A0A319EDJ3"/>
<evidence type="ECO:0000313" key="3">
    <source>
        <dbReference type="Proteomes" id="UP000248423"/>
    </source>
</evidence>
<feature type="compositionally biased region" description="Basic and acidic residues" evidence="1">
    <location>
        <begin position="1"/>
        <end position="11"/>
    </location>
</feature>
<sequence length="59" mass="6569">MRDLIYRKTQEPDPSAGLATTWIGIPPASSRAVFPSRMKVDGHPGLSPIHLTRPSWSQR</sequence>
<evidence type="ECO:0000256" key="1">
    <source>
        <dbReference type="SAM" id="MobiDB-lite"/>
    </source>
</evidence>
<dbReference type="Proteomes" id="UP000248423">
    <property type="component" value="Unassembled WGS sequence"/>
</dbReference>
<protein>
    <submittedName>
        <fullName evidence="2">Uncharacterized protein</fullName>
    </submittedName>
</protein>
<organism evidence="2 3">
    <name type="scientific">Aspergillus sclerotiicarbonarius (strain CBS 121057 / IBT 28362)</name>
    <dbReference type="NCBI Taxonomy" id="1448318"/>
    <lineage>
        <taxon>Eukaryota</taxon>
        <taxon>Fungi</taxon>
        <taxon>Dikarya</taxon>
        <taxon>Ascomycota</taxon>
        <taxon>Pezizomycotina</taxon>
        <taxon>Eurotiomycetes</taxon>
        <taxon>Eurotiomycetidae</taxon>
        <taxon>Eurotiales</taxon>
        <taxon>Aspergillaceae</taxon>
        <taxon>Aspergillus</taxon>
        <taxon>Aspergillus subgen. Circumdati</taxon>
    </lineage>
</organism>
<dbReference type="VEuPathDB" id="FungiDB:BO78DRAFT_169142"/>
<proteinExistence type="predicted"/>
<name>A0A319EDJ3_ASPSB</name>